<name>A0A1E1VXH9_PECGO</name>
<feature type="region of interest" description="Disordered" evidence="1">
    <location>
        <begin position="190"/>
        <end position="311"/>
    </location>
</feature>
<gene>
    <name evidence="3" type="ORF">g.1103</name>
</gene>
<protein>
    <recommendedName>
        <fullName evidence="4">Inner centromere protein ARK-binding domain-containing protein</fullName>
    </recommendedName>
</protein>
<feature type="compositionally biased region" description="Polar residues" evidence="1">
    <location>
        <begin position="124"/>
        <end position="135"/>
    </location>
</feature>
<reference evidence="3" key="1">
    <citation type="submission" date="2015-09" db="EMBL/GenBank/DDBJ databases">
        <title>De novo assembly of Pectinophora gossypiella (Pink Bollworm) gut transcriptome.</title>
        <authorList>
            <person name="Tassone E.E."/>
        </authorList>
    </citation>
    <scope>NUCLEOTIDE SEQUENCE</scope>
</reference>
<evidence type="ECO:0000313" key="3">
    <source>
        <dbReference type="EMBL" id="JAT79453.1"/>
    </source>
</evidence>
<evidence type="ECO:0000256" key="1">
    <source>
        <dbReference type="SAM" id="MobiDB-lite"/>
    </source>
</evidence>
<keyword evidence="2" id="KW-0472">Membrane</keyword>
<feature type="compositionally biased region" description="Basic and acidic residues" evidence="1">
    <location>
        <begin position="190"/>
        <end position="229"/>
    </location>
</feature>
<evidence type="ECO:0008006" key="4">
    <source>
        <dbReference type="Google" id="ProtNLM"/>
    </source>
</evidence>
<feature type="region of interest" description="Disordered" evidence="1">
    <location>
        <begin position="95"/>
        <end position="173"/>
    </location>
</feature>
<keyword evidence="2" id="KW-0812">Transmembrane</keyword>
<keyword evidence="2" id="KW-1133">Transmembrane helix</keyword>
<accession>A0A1E1VXH9</accession>
<dbReference type="OrthoDB" id="7473823at2759"/>
<organism evidence="3">
    <name type="scientific">Pectinophora gossypiella</name>
    <name type="common">Cotton pink bollworm</name>
    <name type="synonym">Depressaria gossypiella</name>
    <dbReference type="NCBI Taxonomy" id="13191"/>
    <lineage>
        <taxon>Eukaryota</taxon>
        <taxon>Metazoa</taxon>
        <taxon>Ecdysozoa</taxon>
        <taxon>Arthropoda</taxon>
        <taxon>Hexapoda</taxon>
        <taxon>Insecta</taxon>
        <taxon>Pterygota</taxon>
        <taxon>Neoptera</taxon>
        <taxon>Endopterygota</taxon>
        <taxon>Lepidoptera</taxon>
        <taxon>Glossata</taxon>
        <taxon>Ditrysia</taxon>
        <taxon>Gelechioidea</taxon>
        <taxon>Gelechiidae</taxon>
        <taxon>Apatetrinae</taxon>
        <taxon>Pectinophora</taxon>
    </lineage>
</organism>
<sequence length="364" mass="40331">MAIIRDPINYDNTANYIASLAFICSISCTILMLKFRGFKASLNFASGKKLNSEFSEDVSPVSVTGAYRLSRNEFFESGSLREPHKTISPSMVKLPAVFQPDPTDPDVIKSKSTSNLAQPANVPTHLSKSTPNISTDPKGGKNNDRNSTDIRKPNTKEAKNQEKQQKKLEKQRLVEQKKQEKIEAQERAKQEKLQKERAKVEAQERAKQEKLVKEIEKAEAQRRAKEAKGQKQKNKTKPVTKTKANNPLARGPDAASGTSPYTTNTLDSSISKTSGPPPYSDDQPPIQASNPSMVQNANDDTGNTSFGKPIETDNTWDMIAQHRQQINRVPVSGGVKQAIDAKQTGQRFYLTDNNAVTGRKSLYV</sequence>
<dbReference type="EMBL" id="GDQN01011601">
    <property type="protein sequence ID" value="JAT79453.1"/>
    <property type="molecule type" value="Transcribed_RNA"/>
</dbReference>
<feature type="compositionally biased region" description="Basic residues" evidence="1">
    <location>
        <begin position="230"/>
        <end position="240"/>
    </location>
</feature>
<dbReference type="AlphaFoldDB" id="A0A1E1VXH9"/>
<feature type="compositionally biased region" description="Basic and acidic residues" evidence="1">
    <location>
        <begin position="138"/>
        <end position="173"/>
    </location>
</feature>
<feature type="compositionally biased region" description="Polar residues" evidence="1">
    <location>
        <begin position="286"/>
        <end position="306"/>
    </location>
</feature>
<feature type="transmembrane region" description="Helical" evidence="2">
    <location>
        <begin position="16"/>
        <end position="33"/>
    </location>
</feature>
<feature type="compositionally biased region" description="Polar residues" evidence="1">
    <location>
        <begin position="256"/>
        <end position="274"/>
    </location>
</feature>
<proteinExistence type="predicted"/>
<evidence type="ECO:0000256" key="2">
    <source>
        <dbReference type="SAM" id="Phobius"/>
    </source>
</evidence>